<reference evidence="3" key="1">
    <citation type="submission" date="2010-05" db="EMBL/GenBank/DDBJ databases">
        <title>Complete sequence of Staphylothermus hellenicus DSM 12710.</title>
        <authorList>
            <consortium name="US DOE Joint Genome Institute"/>
            <person name="Lucas S."/>
            <person name="Copeland A."/>
            <person name="Lapidus A."/>
            <person name="Cheng J.-F."/>
            <person name="Bruce D."/>
            <person name="Goodwin L."/>
            <person name="Pitluck S."/>
            <person name="Davenport K."/>
            <person name="Detter J.C."/>
            <person name="Han C."/>
            <person name="Tapia R."/>
            <person name="Larimer F."/>
            <person name="Land M."/>
            <person name="Hauser L."/>
            <person name="Kyrpides N."/>
            <person name="Mikhailova N."/>
            <person name="Anderson I.J."/>
            <person name="Woyke T."/>
        </authorList>
    </citation>
    <scope>NUCLEOTIDE SEQUENCE [LARGE SCALE GENOMIC DNA]</scope>
    <source>
        <strain evidence="3">DSM 12710 / JCM 10830 / BK20S6-10-b1 / P8</strain>
    </source>
</reference>
<dbReference type="GeneID" id="9233988"/>
<dbReference type="RefSeq" id="WP_013143018.1">
    <property type="nucleotide sequence ID" value="NC_014205.1"/>
</dbReference>
<dbReference type="STRING" id="591019.Shell_0699"/>
<feature type="domain" description="Carboxymuconolactone decarboxylase-like" evidence="1">
    <location>
        <begin position="24"/>
        <end position="95"/>
    </location>
</feature>
<dbReference type="Pfam" id="PF02627">
    <property type="entry name" value="CMD"/>
    <property type="match status" value="1"/>
</dbReference>
<dbReference type="Proteomes" id="UP000002573">
    <property type="component" value="Chromosome"/>
</dbReference>
<dbReference type="InterPro" id="IPR003779">
    <property type="entry name" value="CMD-like"/>
</dbReference>
<organism evidence="2 3">
    <name type="scientific">Staphylothermus hellenicus (strain DSM 12710 / JCM 10830 / BK20S6-10-b1 / P8)</name>
    <dbReference type="NCBI Taxonomy" id="591019"/>
    <lineage>
        <taxon>Archaea</taxon>
        <taxon>Thermoproteota</taxon>
        <taxon>Thermoprotei</taxon>
        <taxon>Desulfurococcales</taxon>
        <taxon>Desulfurococcaceae</taxon>
        <taxon>Staphylothermus</taxon>
    </lineage>
</organism>
<dbReference type="InterPro" id="IPR004675">
    <property type="entry name" value="AhpD_core"/>
</dbReference>
<sequence length="111" mass="12323">MEELVNEFYASVKKWLKTNPKQIRAFLDFLQTVREPGALDTKTKELIAVASSVAARCQWCIALHVKEAIEAGASPEEIREAAWVAVLMGGGPNLAYMQLVEKAIQEFTEQG</sequence>
<dbReference type="GO" id="GO:0051920">
    <property type="term" value="F:peroxiredoxin activity"/>
    <property type="evidence" value="ECO:0007669"/>
    <property type="project" value="InterPro"/>
</dbReference>
<proteinExistence type="predicted"/>
<keyword evidence="3" id="KW-1185">Reference proteome</keyword>
<dbReference type="PANTHER" id="PTHR33930:SF2">
    <property type="entry name" value="BLR3452 PROTEIN"/>
    <property type="match status" value="1"/>
</dbReference>
<dbReference type="PANTHER" id="PTHR33930">
    <property type="entry name" value="ALKYL HYDROPEROXIDE REDUCTASE AHPD"/>
    <property type="match status" value="1"/>
</dbReference>
<gene>
    <name evidence="2" type="ordered locus">Shell_0699</name>
</gene>
<keyword evidence="2" id="KW-0560">Oxidoreductase</keyword>
<dbReference type="AlphaFoldDB" id="D7DCC3"/>
<dbReference type="KEGG" id="shc:Shell_0699"/>
<dbReference type="HOGENOM" id="CLU_137228_2_2_2"/>
<dbReference type="Gene3D" id="1.20.1290.10">
    <property type="entry name" value="AhpD-like"/>
    <property type="match status" value="1"/>
</dbReference>
<dbReference type="EMBL" id="CP002051">
    <property type="protein sequence ID" value="ADI31820.1"/>
    <property type="molecule type" value="Genomic_DNA"/>
</dbReference>
<keyword evidence="2" id="KW-0575">Peroxidase</keyword>
<evidence type="ECO:0000313" key="2">
    <source>
        <dbReference type="EMBL" id="ADI31820.1"/>
    </source>
</evidence>
<dbReference type="SUPFAM" id="SSF69118">
    <property type="entry name" value="AhpD-like"/>
    <property type="match status" value="1"/>
</dbReference>
<dbReference type="NCBIfam" id="TIGR00778">
    <property type="entry name" value="ahpD_dom"/>
    <property type="match status" value="1"/>
</dbReference>
<evidence type="ECO:0000313" key="3">
    <source>
        <dbReference type="Proteomes" id="UP000002573"/>
    </source>
</evidence>
<reference evidence="2 3" key="2">
    <citation type="journal article" date="2011" name="Stand. Genomic Sci.">
        <title>Complete genome sequence of Staphylothermus hellenicus P8.</title>
        <authorList>
            <person name="Anderson I."/>
            <person name="Wirth R."/>
            <person name="Lucas S."/>
            <person name="Copeland A."/>
            <person name="Lapidus A."/>
            <person name="Cheng J.F."/>
            <person name="Goodwin L."/>
            <person name="Pitluck S."/>
            <person name="Davenport K."/>
            <person name="Detter J.C."/>
            <person name="Han C."/>
            <person name="Tapia R."/>
            <person name="Land M."/>
            <person name="Hauser L."/>
            <person name="Pati A."/>
            <person name="Mikhailova N."/>
            <person name="Woyke T."/>
            <person name="Klenk H.P."/>
            <person name="Kyrpides N."/>
            <person name="Ivanova N."/>
        </authorList>
    </citation>
    <scope>NUCLEOTIDE SEQUENCE [LARGE SCALE GENOMIC DNA]</scope>
    <source>
        <strain evidence="3">DSM 12710 / JCM 10830 / BK20S6-10-b1 / P8</strain>
    </source>
</reference>
<evidence type="ECO:0000259" key="1">
    <source>
        <dbReference type="Pfam" id="PF02627"/>
    </source>
</evidence>
<dbReference type="InterPro" id="IPR029032">
    <property type="entry name" value="AhpD-like"/>
</dbReference>
<protein>
    <submittedName>
        <fullName evidence="2">Alkylhydroperoxidase like protein, AhpD family</fullName>
    </submittedName>
</protein>
<accession>D7DCC3</accession>
<dbReference type="eggNOG" id="arCOG02148">
    <property type="taxonomic scope" value="Archaea"/>
</dbReference>
<name>D7DCC3_STAHD</name>